<keyword evidence="2" id="KW-1185">Reference proteome</keyword>
<name>A0A1H6VD15_9FIRM</name>
<dbReference type="AlphaFoldDB" id="A0A1H6VD15"/>
<dbReference type="Proteomes" id="UP000199662">
    <property type="component" value="Unassembled WGS sequence"/>
</dbReference>
<evidence type="ECO:0008006" key="3">
    <source>
        <dbReference type="Google" id="ProtNLM"/>
    </source>
</evidence>
<dbReference type="PANTHER" id="PTHR10000:SF55">
    <property type="entry name" value="5-AMINO-6-(5-PHOSPHO-D-RIBITYLAMINO)URACIL PHOSPHATASE YCSE"/>
    <property type="match status" value="1"/>
</dbReference>
<dbReference type="EMBL" id="FNZK01000002">
    <property type="protein sequence ID" value="SEI98172.1"/>
    <property type="molecule type" value="Genomic_DNA"/>
</dbReference>
<dbReference type="NCBIfam" id="TIGR01484">
    <property type="entry name" value="HAD-SF-IIB"/>
    <property type="match status" value="1"/>
</dbReference>
<dbReference type="InterPro" id="IPR023214">
    <property type="entry name" value="HAD_sf"/>
</dbReference>
<dbReference type="GO" id="GO:0016791">
    <property type="term" value="F:phosphatase activity"/>
    <property type="evidence" value="ECO:0007669"/>
    <property type="project" value="UniProtKB-ARBA"/>
</dbReference>
<accession>A0A1H6VD15</accession>
<dbReference type="SFLD" id="SFLDS00003">
    <property type="entry name" value="Haloacid_Dehalogenase"/>
    <property type="match status" value="1"/>
</dbReference>
<protein>
    <recommendedName>
        <fullName evidence="3">Cof subfamily of IIB subfamily of haloacid dehalogenase superfamily/HAD-superfamily hydrolase, subfamily IIB</fullName>
    </recommendedName>
</protein>
<dbReference type="InterPro" id="IPR000150">
    <property type="entry name" value="Cof"/>
</dbReference>
<gene>
    <name evidence="1" type="ORF">SAMN05660742_102159</name>
</gene>
<evidence type="ECO:0000313" key="2">
    <source>
        <dbReference type="Proteomes" id="UP000199662"/>
    </source>
</evidence>
<dbReference type="InterPro" id="IPR036412">
    <property type="entry name" value="HAD-like_sf"/>
</dbReference>
<dbReference type="RefSeq" id="WP_091828947.1">
    <property type="nucleotide sequence ID" value="NZ_FNZK01000002.1"/>
</dbReference>
<dbReference type="SUPFAM" id="SSF56784">
    <property type="entry name" value="HAD-like"/>
    <property type="match status" value="1"/>
</dbReference>
<dbReference type="GO" id="GO:0000287">
    <property type="term" value="F:magnesium ion binding"/>
    <property type="evidence" value="ECO:0007669"/>
    <property type="project" value="TreeGrafter"/>
</dbReference>
<dbReference type="PANTHER" id="PTHR10000">
    <property type="entry name" value="PHOSPHOSERINE PHOSPHATASE"/>
    <property type="match status" value="1"/>
</dbReference>
<dbReference type="Pfam" id="PF08282">
    <property type="entry name" value="Hydrolase_3"/>
    <property type="match status" value="1"/>
</dbReference>
<organism evidence="1 2">
    <name type="scientific">Propionispira arboris</name>
    <dbReference type="NCBI Taxonomy" id="84035"/>
    <lineage>
        <taxon>Bacteria</taxon>
        <taxon>Bacillati</taxon>
        <taxon>Bacillota</taxon>
        <taxon>Negativicutes</taxon>
        <taxon>Selenomonadales</taxon>
        <taxon>Selenomonadaceae</taxon>
        <taxon>Propionispira</taxon>
    </lineage>
</organism>
<evidence type="ECO:0000313" key="1">
    <source>
        <dbReference type="EMBL" id="SEI98172.1"/>
    </source>
</evidence>
<dbReference type="STRING" id="84035.SAMN05660742_102159"/>
<dbReference type="GO" id="GO:0005829">
    <property type="term" value="C:cytosol"/>
    <property type="evidence" value="ECO:0007669"/>
    <property type="project" value="TreeGrafter"/>
</dbReference>
<dbReference type="InterPro" id="IPR006379">
    <property type="entry name" value="HAD-SF_hydro_IIB"/>
</dbReference>
<reference evidence="1 2" key="1">
    <citation type="submission" date="2016-10" db="EMBL/GenBank/DDBJ databases">
        <authorList>
            <person name="de Groot N.N."/>
        </authorList>
    </citation>
    <scope>NUCLEOTIDE SEQUENCE [LARGE SCALE GENOMIC DNA]</scope>
    <source>
        <strain evidence="1 2">DSM 2179</strain>
    </source>
</reference>
<sequence>MIKFIAADMDGTLINSRHEISAENCHMIKKAQQQNIRFVIATGRLYDDVKLLLDKYGLECECITMNGAEYFNAAGDCIDGVYIEKEKARKIFSMMQQTKKFAIEIYTNKGCYTSSTMFQLFCDMIKRVRIYHANFSMLQIFRYLLHDPHFRRMQYIKDINAFMASDIKIAKFISFGDNAEEMSAFRKQMEKIDGISVSASFATNIEINDATATKGAILKRIAKDAGIERDEVMVIGDGLNDITMFEEFPDHSAGMGNAVPEIKAIASFLTNDNNNSGVSTAIKKALTI</sequence>
<dbReference type="SFLD" id="SFLDG01140">
    <property type="entry name" value="C2.B:_Phosphomannomutase_and_P"/>
    <property type="match status" value="1"/>
</dbReference>
<proteinExistence type="predicted"/>
<dbReference type="Gene3D" id="3.40.50.1000">
    <property type="entry name" value="HAD superfamily/HAD-like"/>
    <property type="match status" value="1"/>
</dbReference>
<dbReference type="Gene3D" id="3.30.1240.10">
    <property type="match status" value="1"/>
</dbReference>
<dbReference type="NCBIfam" id="TIGR00099">
    <property type="entry name" value="Cof-subfamily"/>
    <property type="match status" value="1"/>
</dbReference>